<feature type="compositionally biased region" description="Polar residues" evidence="1">
    <location>
        <begin position="401"/>
        <end position="413"/>
    </location>
</feature>
<reference evidence="3" key="1">
    <citation type="submission" date="2016-03" db="EMBL/GenBank/DDBJ databases">
        <authorList>
            <person name="Guldener U."/>
        </authorList>
    </citation>
    <scope>NUCLEOTIDE SEQUENCE [LARGE SCALE GENOMIC DNA]</scope>
    <source>
        <strain evidence="3">04CH-RAC-A.6.1</strain>
    </source>
</reference>
<dbReference type="AlphaFoldDB" id="A0A1E1LVK4"/>
<feature type="region of interest" description="Disordered" evidence="1">
    <location>
        <begin position="400"/>
        <end position="470"/>
    </location>
</feature>
<dbReference type="OrthoDB" id="3561219at2759"/>
<evidence type="ECO:0000256" key="1">
    <source>
        <dbReference type="SAM" id="MobiDB-lite"/>
    </source>
</evidence>
<feature type="compositionally biased region" description="Polar residues" evidence="1">
    <location>
        <begin position="424"/>
        <end position="451"/>
    </location>
</feature>
<evidence type="ECO:0000313" key="3">
    <source>
        <dbReference type="Proteomes" id="UP000178912"/>
    </source>
</evidence>
<sequence>MLRDTRTLLEYIQQLENKLEYLEQHHQQCSIHKQSLPLRLGNESEISSTELNGTGLSIISFIPEPAESRQAQQVPKWQKTAAQVVDDIPSADDWDVRRKEVNLFTVEENYFAIAAISGGIRPSRSLCPMPTEPGLGPIDLARAYARMTKTSEGNAAFTCRLHYFHELVFVSLCAVLEASGYPPEEINETMRIYVSDTEDINLKRLRRGALWANSAIRRLAEAGWGDRATELFLLCGCSAAKYAAFGENRKKSLPFFVDHLKQPRYISVSKKSGASPSGKQDLLPATSCERISYSIPAFIKVWFGDWFGISEICQHLGYGDECDSEPIAELCQQYAALSRCVTAAGKESLRKRKADTSQFSNRKNKLARICELDTEFLEHSLTTSPRSAYRQTDIARPAISLRNQQNLPDSRQQVEAPPLDDSMAFQNPPCNHHSSSSIVNQTPDGNKGSTPVPSPVSITEGRRHGTSSHVESVCDYNLPAQRSEDNEGESDFSNICSLPSVPTGEGFEDTELMSSFQRVERLGHREAGNIDHADSITIATVNPNLVPQAPNFETAECLPGPSTWTEFPPDPFQEHMDPFTVFQDLHVLFPGLMDVSGCS</sequence>
<protein>
    <submittedName>
        <fullName evidence="2">Uncharacterized protein</fullName>
    </submittedName>
</protein>
<dbReference type="Proteomes" id="UP000178912">
    <property type="component" value="Unassembled WGS sequence"/>
</dbReference>
<gene>
    <name evidence="2" type="ORF">RAG0_17549</name>
</gene>
<accession>A0A1E1LVK4</accession>
<organism evidence="2 3">
    <name type="scientific">Rhynchosporium agropyri</name>
    <dbReference type="NCBI Taxonomy" id="914238"/>
    <lineage>
        <taxon>Eukaryota</taxon>
        <taxon>Fungi</taxon>
        <taxon>Dikarya</taxon>
        <taxon>Ascomycota</taxon>
        <taxon>Pezizomycotina</taxon>
        <taxon>Leotiomycetes</taxon>
        <taxon>Helotiales</taxon>
        <taxon>Ploettnerulaceae</taxon>
        <taxon>Rhynchosporium</taxon>
    </lineage>
</organism>
<evidence type="ECO:0000313" key="2">
    <source>
        <dbReference type="EMBL" id="CZT13939.1"/>
    </source>
</evidence>
<dbReference type="EMBL" id="FJUX01000252">
    <property type="protein sequence ID" value="CZT13939.1"/>
    <property type="molecule type" value="Genomic_DNA"/>
</dbReference>
<keyword evidence="3" id="KW-1185">Reference proteome</keyword>
<name>A0A1E1LVK4_9HELO</name>
<proteinExistence type="predicted"/>